<dbReference type="CDD" id="cd11592">
    <property type="entry name" value="Agmatinase_PAH"/>
    <property type="match status" value="1"/>
</dbReference>
<accession>A0A0J9X2W8</accession>
<dbReference type="PANTHER" id="PTHR11358:SF28">
    <property type="entry name" value="HYPOTHETICAL ARGINASE FAMILY PROTEIN (EUROFUNG)"/>
    <property type="match status" value="1"/>
</dbReference>
<evidence type="ECO:0000313" key="10">
    <source>
        <dbReference type="Proteomes" id="UP000242525"/>
    </source>
</evidence>
<comment type="similarity">
    <text evidence="7 8">Belongs to the arginase family.</text>
</comment>
<dbReference type="EMBL" id="CCBN010000001">
    <property type="protein sequence ID" value="CDO51725.1"/>
    <property type="molecule type" value="Genomic_DNA"/>
</dbReference>
<comment type="cofactor">
    <cofactor evidence="1">
        <name>Mn(2+)</name>
        <dbReference type="ChEBI" id="CHEBI:29035"/>
    </cofactor>
</comment>
<dbReference type="Pfam" id="PF00491">
    <property type="entry name" value="Arginase"/>
    <property type="match status" value="1"/>
</dbReference>
<keyword evidence="6" id="KW-0464">Manganese</keyword>
<keyword evidence="4" id="KW-0745">Spermidine biosynthesis</keyword>
<dbReference type="Gene3D" id="3.40.800.10">
    <property type="entry name" value="Ureohydrolase domain"/>
    <property type="match status" value="1"/>
</dbReference>
<evidence type="ECO:0000256" key="7">
    <source>
        <dbReference type="PROSITE-ProRule" id="PRU00742"/>
    </source>
</evidence>
<sequence>MKFVSTTFSIYAATAFAHSFLDAAFGIDDVASQANRLLQQQNIMLNPLRKESNDDEFFNIPADDYVKDIDPNSPNAPHFAGIVTFAKLPQTECFNIDPNNRPEFDVAILGAPFDTATTYRPGARFGPSGIREGARRMGKYDSSSSIIPGFNPYDDWAKVVECGDVPMTPFDNRIALNQLYRAHRQVHNHSVPAKETEPDVPYKSSAPRIITLGGDHTITFAALRSVSEVHGPVSVIHFDSHIDTWDPKALGGNISSYSELNHGTFLHFAHEKGYLNVDGNAHVGIRAPFIRKKLDKEHDEHDCGFKTVMARDVDLIGVRGVINKLKEIVGDNKVYITVDIDVLDPAYAPGTGTAEPGGFTTRELLTILDGLHGLNVVGADVVEVSPAYDTNGQITVMAAAQVVDSLLGLMVLELN</sequence>
<dbReference type="PROSITE" id="PS51409">
    <property type="entry name" value="ARGINASE_2"/>
    <property type="match status" value="1"/>
</dbReference>
<evidence type="ECO:0000256" key="1">
    <source>
        <dbReference type="ARBA" id="ARBA00001936"/>
    </source>
</evidence>
<dbReference type="PRINTS" id="PR00116">
    <property type="entry name" value="ARGINASE"/>
</dbReference>
<protein>
    <submittedName>
        <fullName evidence="9">Similar to Saccharomyces cerevisiae YPL111W CAR1 Arginase</fullName>
    </submittedName>
</protein>
<dbReference type="InterPro" id="IPR020855">
    <property type="entry name" value="Ureohydrolase_Mn_BS"/>
</dbReference>
<dbReference type="AlphaFoldDB" id="A0A0J9X2W8"/>
<evidence type="ECO:0000256" key="8">
    <source>
        <dbReference type="RuleBase" id="RU003684"/>
    </source>
</evidence>
<organism evidence="9 10">
    <name type="scientific">Geotrichum candidum</name>
    <name type="common">Oospora lactis</name>
    <name type="synonym">Dipodascus geotrichum</name>
    <dbReference type="NCBI Taxonomy" id="1173061"/>
    <lineage>
        <taxon>Eukaryota</taxon>
        <taxon>Fungi</taxon>
        <taxon>Dikarya</taxon>
        <taxon>Ascomycota</taxon>
        <taxon>Saccharomycotina</taxon>
        <taxon>Dipodascomycetes</taxon>
        <taxon>Dipodascales</taxon>
        <taxon>Dipodascaceae</taxon>
        <taxon>Geotrichum</taxon>
    </lineage>
</organism>
<dbReference type="InterPro" id="IPR023696">
    <property type="entry name" value="Ureohydrolase_dom_sf"/>
</dbReference>
<evidence type="ECO:0000256" key="5">
    <source>
        <dbReference type="ARBA" id="ARBA00023115"/>
    </source>
</evidence>
<dbReference type="GO" id="GO:0008783">
    <property type="term" value="F:agmatinase activity"/>
    <property type="evidence" value="ECO:0007669"/>
    <property type="project" value="TreeGrafter"/>
</dbReference>
<keyword evidence="5" id="KW-0620">Polyamine biosynthesis</keyword>
<evidence type="ECO:0000313" key="9">
    <source>
        <dbReference type="EMBL" id="CDO51725.1"/>
    </source>
</evidence>
<dbReference type="SUPFAM" id="SSF52768">
    <property type="entry name" value="Arginase/deacetylase"/>
    <property type="match status" value="1"/>
</dbReference>
<comment type="caution">
    <text evidence="9">The sequence shown here is derived from an EMBL/GenBank/DDBJ whole genome shotgun (WGS) entry which is preliminary data.</text>
</comment>
<dbReference type="GO" id="GO:0046872">
    <property type="term" value="F:metal ion binding"/>
    <property type="evidence" value="ECO:0007669"/>
    <property type="project" value="UniProtKB-KW"/>
</dbReference>
<dbReference type="PROSITE" id="PS01053">
    <property type="entry name" value="ARGINASE_1"/>
    <property type="match status" value="1"/>
</dbReference>
<name>A0A0J9X2W8_GEOCN</name>
<dbReference type="STRING" id="1173061.A0A0J9X2W8"/>
<keyword evidence="3 8" id="KW-0378">Hydrolase</keyword>
<evidence type="ECO:0000256" key="6">
    <source>
        <dbReference type="ARBA" id="ARBA00023211"/>
    </source>
</evidence>
<dbReference type="FunFam" id="3.40.800.10:FF:000001">
    <property type="entry name" value="Agmatinase"/>
    <property type="match status" value="1"/>
</dbReference>
<dbReference type="GO" id="GO:0008295">
    <property type="term" value="P:spermidine biosynthetic process"/>
    <property type="evidence" value="ECO:0007669"/>
    <property type="project" value="UniProtKB-KW"/>
</dbReference>
<proteinExistence type="inferred from homology"/>
<keyword evidence="10" id="KW-1185">Reference proteome</keyword>
<reference evidence="9" key="1">
    <citation type="submission" date="2014-03" db="EMBL/GenBank/DDBJ databases">
        <authorList>
            <person name="Casaregola S."/>
        </authorList>
    </citation>
    <scope>NUCLEOTIDE SEQUENCE [LARGE SCALE GENOMIC DNA]</scope>
    <source>
        <strain evidence="9">CLIB 918</strain>
    </source>
</reference>
<evidence type="ECO:0000256" key="3">
    <source>
        <dbReference type="ARBA" id="ARBA00022801"/>
    </source>
</evidence>
<keyword evidence="2" id="KW-0479">Metal-binding</keyword>
<dbReference type="InterPro" id="IPR006035">
    <property type="entry name" value="Ureohydrolase"/>
</dbReference>
<evidence type="ECO:0000256" key="4">
    <source>
        <dbReference type="ARBA" id="ARBA00023066"/>
    </source>
</evidence>
<dbReference type="Proteomes" id="UP000242525">
    <property type="component" value="Unassembled WGS sequence"/>
</dbReference>
<dbReference type="OrthoDB" id="288726at2759"/>
<gene>
    <name evidence="9" type="ORF">BN980_GECA01s11263g</name>
</gene>
<dbReference type="PANTHER" id="PTHR11358">
    <property type="entry name" value="ARGINASE/AGMATINASE"/>
    <property type="match status" value="1"/>
</dbReference>
<dbReference type="GO" id="GO:0033389">
    <property type="term" value="P:putrescine biosynthetic process from arginine, via agmatine"/>
    <property type="evidence" value="ECO:0007669"/>
    <property type="project" value="TreeGrafter"/>
</dbReference>
<evidence type="ECO:0000256" key="2">
    <source>
        <dbReference type="ARBA" id="ARBA00022723"/>
    </source>
</evidence>